<dbReference type="AlphaFoldDB" id="A0AAP2GQN0"/>
<feature type="domain" description="Protein FecR C-terminal" evidence="3">
    <location>
        <begin position="263"/>
        <end position="330"/>
    </location>
</feature>
<evidence type="ECO:0000259" key="3">
    <source>
        <dbReference type="Pfam" id="PF16344"/>
    </source>
</evidence>
<gene>
    <name evidence="4" type="ORF">KK083_17575</name>
</gene>
<proteinExistence type="predicted"/>
<evidence type="ECO:0000313" key="4">
    <source>
        <dbReference type="EMBL" id="MBT1698707.1"/>
    </source>
</evidence>
<keyword evidence="1" id="KW-0812">Transmembrane</keyword>
<feature type="domain" description="FecR protein" evidence="2">
    <location>
        <begin position="132"/>
        <end position="218"/>
    </location>
</feature>
<dbReference type="Gene3D" id="3.55.50.30">
    <property type="match status" value="1"/>
</dbReference>
<dbReference type="InterPro" id="IPR006860">
    <property type="entry name" value="FecR"/>
</dbReference>
<reference evidence="4 5" key="1">
    <citation type="submission" date="2021-05" db="EMBL/GenBank/DDBJ databases">
        <title>A Polyphasic approach of four new species of the genus Ohtaekwangia: Ohtaekwangia histidinii sp. nov., Ohtaekwangia cretensis sp. nov., Ohtaekwangia indiensis sp. nov., Ohtaekwangia reichenbachii sp. nov. from diverse environment.</title>
        <authorList>
            <person name="Octaviana S."/>
        </authorList>
    </citation>
    <scope>NUCLEOTIDE SEQUENCE [LARGE SCALE GENOMIC DNA]</scope>
    <source>
        <strain evidence="4 5">PWU4</strain>
    </source>
</reference>
<evidence type="ECO:0000256" key="1">
    <source>
        <dbReference type="SAM" id="Phobius"/>
    </source>
</evidence>
<protein>
    <submittedName>
        <fullName evidence="4">FecR domain-containing protein</fullName>
    </submittedName>
</protein>
<dbReference type="RefSeq" id="WP_254165376.1">
    <property type="nucleotide sequence ID" value="NZ_JAHESF010000017.1"/>
</dbReference>
<keyword evidence="1" id="KW-1133">Transmembrane helix</keyword>
<dbReference type="PANTHER" id="PTHR30273">
    <property type="entry name" value="PERIPLASMIC SIGNAL SENSOR AND SIGMA FACTOR ACTIVATOR FECR-RELATED"/>
    <property type="match status" value="1"/>
</dbReference>
<dbReference type="PANTHER" id="PTHR30273:SF2">
    <property type="entry name" value="PROTEIN FECR"/>
    <property type="match status" value="1"/>
</dbReference>
<evidence type="ECO:0000259" key="2">
    <source>
        <dbReference type="Pfam" id="PF04773"/>
    </source>
</evidence>
<dbReference type="Proteomes" id="UP001319200">
    <property type="component" value="Unassembled WGS sequence"/>
</dbReference>
<organism evidence="4 5">
    <name type="scientific">Chryseosolibacter histidini</name>
    <dbReference type="NCBI Taxonomy" id="2782349"/>
    <lineage>
        <taxon>Bacteria</taxon>
        <taxon>Pseudomonadati</taxon>
        <taxon>Bacteroidota</taxon>
        <taxon>Cytophagia</taxon>
        <taxon>Cytophagales</taxon>
        <taxon>Chryseotaleaceae</taxon>
        <taxon>Chryseosolibacter</taxon>
    </lineage>
</organism>
<sequence>MDNTDPEIKSIITRFIEGSASEQELAALEEWFRKDRSNRIYFDEFVTTYHASVTMNRFHQQKTDDAWNKISERIQVTHEARSTAPRQRYLTWVKIAASVSLIVLAGFATKRFLRSDLFNTGNNTVVVNTQPTKMGIQLPDGSYVWLNANSALDYAPSFATSNRIVNLKGEAFFDVRKNGRPFIVKTGALEVHVKGTKFNVQAYQDDAATQTTLEEGAIDLHIKGKMPVYSMEPGDQITLAASGGEVIRKKVDPSDFSAWKESRLVFDNTPLENVLARIGNRYRARIVLDAFASRKELMTMTIEDETLDEVLELIRLSSHLNMKKEKDLIVLY</sequence>
<accession>A0AAP2GQN0</accession>
<dbReference type="EMBL" id="JAHESF010000017">
    <property type="protein sequence ID" value="MBT1698707.1"/>
    <property type="molecule type" value="Genomic_DNA"/>
</dbReference>
<comment type="caution">
    <text evidence="4">The sequence shown here is derived from an EMBL/GenBank/DDBJ whole genome shotgun (WGS) entry which is preliminary data.</text>
</comment>
<feature type="transmembrane region" description="Helical" evidence="1">
    <location>
        <begin position="89"/>
        <end position="108"/>
    </location>
</feature>
<dbReference type="GO" id="GO:0016989">
    <property type="term" value="F:sigma factor antagonist activity"/>
    <property type="evidence" value="ECO:0007669"/>
    <property type="project" value="TreeGrafter"/>
</dbReference>
<keyword evidence="5" id="KW-1185">Reference proteome</keyword>
<dbReference type="InterPro" id="IPR032508">
    <property type="entry name" value="FecR_C"/>
</dbReference>
<dbReference type="Pfam" id="PF16344">
    <property type="entry name" value="FecR_C"/>
    <property type="match status" value="1"/>
</dbReference>
<dbReference type="Pfam" id="PF04773">
    <property type="entry name" value="FecR"/>
    <property type="match status" value="1"/>
</dbReference>
<keyword evidence="1" id="KW-0472">Membrane</keyword>
<name>A0AAP2GQN0_9BACT</name>
<evidence type="ECO:0000313" key="5">
    <source>
        <dbReference type="Proteomes" id="UP001319200"/>
    </source>
</evidence>
<dbReference type="PIRSF" id="PIRSF018266">
    <property type="entry name" value="FecR"/>
    <property type="match status" value="1"/>
</dbReference>
<dbReference type="Gene3D" id="2.60.120.1440">
    <property type="match status" value="1"/>
</dbReference>
<dbReference type="InterPro" id="IPR012373">
    <property type="entry name" value="Ferrdict_sens_TM"/>
</dbReference>